<sequence length="103" mass="11618">MERALTVHGRCQMLNTGIRFLVCPALDHSLDRRDQFILMANDLVGSRMGFRRLIITSVITGTLQITSGRSGVMIRQVRKNFRMVMVKVGFRDLPHKGGVSHHG</sequence>
<name>A0AAE1E6I6_9GAST</name>
<comment type="caution">
    <text evidence="1">The sequence shown here is derived from an EMBL/GenBank/DDBJ whole genome shotgun (WGS) entry which is preliminary data.</text>
</comment>
<proteinExistence type="predicted"/>
<accession>A0AAE1E6I6</accession>
<dbReference type="EMBL" id="JAWDGP010001065">
    <property type="protein sequence ID" value="KAK3795405.1"/>
    <property type="molecule type" value="Genomic_DNA"/>
</dbReference>
<keyword evidence="2" id="KW-1185">Reference proteome</keyword>
<evidence type="ECO:0000313" key="2">
    <source>
        <dbReference type="Proteomes" id="UP001283361"/>
    </source>
</evidence>
<organism evidence="1 2">
    <name type="scientific">Elysia crispata</name>
    <name type="common">lettuce slug</name>
    <dbReference type="NCBI Taxonomy" id="231223"/>
    <lineage>
        <taxon>Eukaryota</taxon>
        <taxon>Metazoa</taxon>
        <taxon>Spiralia</taxon>
        <taxon>Lophotrochozoa</taxon>
        <taxon>Mollusca</taxon>
        <taxon>Gastropoda</taxon>
        <taxon>Heterobranchia</taxon>
        <taxon>Euthyneura</taxon>
        <taxon>Panpulmonata</taxon>
        <taxon>Sacoglossa</taxon>
        <taxon>Placobranchoidea</taxon>
        <taxon>Plakobranchidae</taxon>
        <taxon>Elysia</taxon>
    </lineage>
</organism>
<dbReference type="AlphaFoldDB" id="A0AAE1E6I6"/>
<protein>
    <submittedName>
        <fullName evidence="1">Uncharacterized protein</fullName>
    </submittedName>
</protein>
<evidence type="ECO:0000313" key="1">
    <source>
        <dbReference type="EMBL" id="KAK3795405.1"/>
    </source>
</evidence>
<gene>
    <name evidence="1" type="ORF">RRG08_000716</name>
</gene>
<dbReference type="Proteomes" id="UP001283361">
    <property type="component" value="Unassembled WGS sequence"/>
</dbReference>
<reference evidence="1" key="1">
    <citation type="journal article" date="2023" name="G3 (Bethesda)">
        <title>A reference genome for the long-term kleptoplast-retaining sea slug Elysia crispata morphotype clarki.</title>
        <authorList>
            <person name="Eastman K.E."/>
            <person name="Pendleton A.L."/>
            <person name="Shaikh M.A."/>
            <person name="Suttiyut T."/>
            <person name="Ogas R."/>
            <person name="Tomko P."/>
            <person name="Gavelis G."/>
            <person name="Widhalm J.R."/>
            <person name="Wisecaver J.H."/>
        </authorList>
    </citation>
    <scope>NUCLEOTIDE SEQUENCE</scope>
    <source>
        <strain evidence="1">ECLA1</strain>
    </source>
</reference>